<feature type="domain" description="Phosphatidic acid phosphatase type 2/haloperoxidase" evidence="2">
    <location>
        <begin position="37"/>
        <end position="146"/>
    </location>
</feature>
<dbReference type="SUPFAM" id="SSF48317">
    <property type="entry name" value="Acid phosphatase/Vanadium-dependent haloperoxidase"/>
    <property type="match status" value="1"/>
</dbReference>
<keyword evidence="1" id="KW-0812">Transmembrane</keyword>
<reference evidence="3 4" key="1">
    <citation type="journal article" date="2016" name="Nat. Commun.">
        <title>Thousands of microbial genomes shed light on interconnected biogeochemical processes in an aquifer system.</title>
        <authorList>
            <person name="Anantharaman K."/>
            <person name="Brown C.T."/>
            <person name="Hug L.A."/>
            <person name="Sharon I."/>
            <person name="Castelle C.J."/>
            <person name="Probst A.J."/>
            <person name="Thomas B.C."/>
            <person name="Singh A."/>
            <person name="Wilkins M.J."/>
            <person name="Karaoz U."/>
            <person name="Brodie E.L."/>
            <person name="Williams K.H."/>
            <person name="Hubbard S.S."/>
            <person name="Banfield J.F."/>
        </authorList>
    </citation>
    <scope>NUCLEOTIDE SEQUENCE [LARGE SCALE GENOMIC DNA]</scope>
</reference>
<feature type="transmembrane region" description="Helical" evidence="1">
    <location>
        <begin position="6"/>
        <end position="28"/>
    </location>
</feature>
<evidence type="ECO:0000313" key="4">
    <source>
        <dbReference type="Proteomes" id="UP000176901"/>
    </source>
</evidence>
<name>A0A1G2R396_9BACT</name>
<dbReference type="Gene3D" id="1.20.144.10">
    <property type="entry name" value="Phosphatidic acid phosphatase type 2/haloperoxidase"/>
    <property type="match status" value="1"/>
</dbReference>
<dbReference type="InterPro" id="IPR036938">
    <property type="entry name" value="PAP2/HPO_sf"/>
</dbReference>
<feature type="transmembrane region" description="Helical" evidence="1">
    <location>
        <begin position="35"/>
        <end position="60"/>
    </location>
</feature>
<dbReference type="InterPro" id="IPR000326">
    <property type="entry name" value="PAP2/HPO"/>
</dbReference>
<evidence type="ECO:0000313" key="3">
    <source>
        <dbReference type="EMBL" id="OHA67263.1"/>
    </source>
</evidence>
<proteinExistence type="predicted"/>
<gene>
    <name evidence="3" type="ORF">A3C82_00155</name>
</gene>
<dbReference type="AlphaFoldDB" id="A0A1G2R396"/>
<dbReference type="Proteomes" id="UP000176901">
    <property type="component" value="Unassembled WGS sequence"/>
</dbReference>
<feature type="transmembrane region" description="Helical" evidence="1">
    <location>
        <begin position="80"/>
        <end position="100"/>
    </location>
</feature>
<keyword evidence="1" id="KW-0472">Membrane</keyword>
<keyword evidence="1" id="KW-1133">Transmembrane helix</keyword>
<evidence type="ECO:0000259" key="2">
    <source>
        <dbReference type="SMART" id="SM00014"/>
    </source>
</evidence>
<organism evidence="3 4">
    <name type="scientific">Candidatus Wildermuthbacteria bacterium RIFCSPHIGHO2_02_FULL_47_12</name>
    <dbReference type="NCBI Taxonomy" id="1802451"/>
    <lineage>
        <taxon>Bacteria</taxon>
        <taxon>Candidatus Wildermuthiibacteriota</taxon>
    </lineage>
</organism>
<comment type="caution">
    <text evidence="3">The sequence shown here is derived from an EMBL/GenBank/DDBJ whole genome shotgun (WGS) entry which is preliminary data.</text>
</comment>
<sequence>MEIEKVVIVFFAKYLGYILIAGLLVFLLNGWRKRIFLVPQMILAAILSRGIITEGIRFLWHRDRPYVGMGADPLITPMDSASFPSGHATFFFALGSVLYFYNKRLGILFLAGSAIVGAARVFALVHWPSDIIAGALIGIASGWLAWKSAILYTRGKTKL</sequence>
<evidence type="ECO:0000256" key="1">
    <source>
        <dbReference type="SAM" id="Phobius"/>
    </source>
</evidence>
<dbReference type="STRING" id="1802451.A3C82_00155"/>
<feature type="transmembrane region" description="Helical" evidence="1">
    <location>
        <begin position="107"/>
        <end position="125"/>
    </location>
</feature>
<accession>A0A1G2R396</accession>
<dbReference type="PANTHER" id="PTHR14969">
    <property type="entry name" value="SPHINGOSINE-1-PHOSPHATE PHOSPHOHYDROLASE"/>
    <property type="match status" value="1"/>
</dbReference>
<dbReference type="EMBL" id="MHTW01000015">
    <property type="protein sequence ID" value="OHA67263.1"/>
    <property type="molecule type" value="Genomic_DNA"/>
</dbReference>
<protein>
    <recommendedName>
        <fullName evidence="2">Phosphatidic acid phosphatase type 2/haloperoxidase domain-containing protein</fullName>
    </recommendedName>
</protein>
<dbReference type="SMART" id="SM00014">
    <property type="entry name" value="acidPPc"/>
    <property type="match status" value="1"/>
</dbReference>
<feature type="transmembrane region" description="Helical" evidence="1">
    <location>
        <begin position="131"/>
        <end position="152"/>
    </location>
</feature>
<dbReference type="Pfam" id="PF01569">
    <property type="entry name" value="PAP2"/>
    <property type="match status" value="1"/>
</dbReference>
<dbReference type="PANTHER" id="PTHR14969:SF13">
    <property type="entry name" value="AT30094P"/>
    <property type="match status" value="1"/>
</dbReference>